<evidence type="ECO:0000313" key="2">
    <source>
        <dbReference type="Proteomes" id="UP001314635"/>
    </source>
</evidence>
<dbReference type="Proteomes" id="UP001314635">
    <property type="component" value="Unassembled WGS sequence"/>
</dbReference>
<accession>A0ABS5GFY0</accession>
<protein>
    <submittedName>
        <fullName evidence="1">DUF4238 domain-containing protein</fullName>
    </submittedName>
</protein>
<keyword evidence="2" id="KW-1185">Reference proteome</keyword>
<sequence length="321" mass="36541">MVARRHHFLPQCYLRGFSRSKKRGKTHQVVTFDRSGKSFTSNILNIAVEQDFNRVEIEGHAPDAFEQIMATFEGQLAPAITRVLQAQNIRNSEDRAILLNFIGLIAIRNPRFRESFRDFNEQIMDRVMDLATATPDRWEGQLKRMRENGYLKEGSANVTYEQMRDLVERKAHRIELNNTFNISSELKGFDAILPTLFNRKWVSLTPPSDSSGFITSDHPVCLMFSDPSMRGGVIGPGHGLRGTEIIFPVGKRLALVGAFELEEDEIQLTEENVAGVNGAIVAYAERQVYAHDTGFTYSRSYTEKPRRGADLVNDLLFRRKK</sequence>
<comment type="caution">
    <text evidence="1">The sequence shown here is derived from an EMBL/GenBank/DDBJ whole genome shotgun (WGS) entry which is preliminary data.</text>
</comment>
<name>A0ABS5GFY0_9BRAD</name>
<gene>
    <name evidence="1" type="ORF">JQ619_29730</name>
</gene>
<dbReference type="Pfam" id="PF14022">
    <property type="entry name" value="DUF4238"/>
    <property type="match status" value="1"/>
</dbReference>
<dbReference type="EMBL" id="JAFCLK010000035">
    <property type="protein sequence ID" value="MBR1139944.1"/>
    <property type="molecule type" value="Genomic_DNA"/>
</dbReference>
<reference evidence="2" key="1">
    <citation type="journal article" date="2021" name="ISME J.">
        <title>Evolutionary origin and ecological implication of a unique nif island in free-living Bradyrhizobium lineages.</title>
        <authorList>
            <person name="Tao J."/>
        </authorList>
    </citation>
    <scope>NUCLEOTIDE SEQUENCE [LARGE SCALE GENOMIC DNA]</scope>
    <source>
        <strain evidence="2">SZCCT0094</strain>
    </source>
</reference>
<evidence type="ECO:0000313" key="1">
    <source>
        <dbReference type="EMBL" id="MBR1139944.1"/>
    </source>
</evidence>
<dbReference type="RefSeq" id="WP_172241389.1">
    <property type="nucleotide sequence ID" value="NZ_JABFDP010000032.1"/>
</dbReference>
<organism evidence="1 2">
    <name type="scientific">Bradyrhizobium denitrificans</name>
    <dbReference type="NCBI Taxonomy" id="2734912"/>
    <lineage>
        <taxon>Bacteria</taxon>
        <taxon>Pseudomonadati</taxon>
        <taxon>Pseudomonadota</taxon>
        <taxon>Alphaproteobacteria</taxon>
        <taxon>Hyphomicrobiales</taxon>
        <taxon>Nitrobacteraceae</taxon>
        <taxon>Bradyrhizobium</taxon>
    </lineage>
</organism>
<proteinExistence type="predicted"/>
<dbReference type="InterPro" id="IPR025332">
    <property type="entry name" value="DUF4238"/>
</dbReference>